<organism evidence="2 3">
    <name type="scientific">Gehongia tenuis</name>
    <dbReference type="NCBI Taxonomy" id="2763655"/>
    <lineage>
        <taxon>Bacteria</taxon>
        <taxon>Bacillati</taxon>
        <taxon>Bacillota</taxon>
        <taxon>Clostridia</taxon>
        <taxon>Christensenellales</taxon>
        <taxon>Christensenellaceae</taxon>
        <taxon>Gehongia</taxon>
    </lineage>
</organism>
<keyword evidence="3" id="KW-1185">Reference proteome</keyword>
<evidence type="ECO:0000313" key="2">
    <source>
        <dbReference type="EMBL" id="MBC8532019.1"/>
    </source>
</evidence>
<feature type="transmembrane region" description="Helical" evidence="1">
    <location>
        <begin position="12"/>
        <end position="35"/>
    </location>
</feature>
<dbReference type="EMBL" id="JACRSR010000004">
    <property type="protein sequence ID" value="MBC8532019.1"/>
    <property type="molecule type" value="Genomic_DNA"/>
</dbReference>
<dbReference type="Proteomes" id="UP000623172">
    <property type="component" value="Unassembled WGS sequence"/>
</dbReference>
<keyword evidence="1" id="KW-0812">Transmembrane</keyword>
<evidence type="ECO:0000256" key="1">
    <source>
        <dbReference type="SAM" id="Phobius"/>
    </source>
</evidence>
<proteinExistence type="predicted"/>
<accession>A0A926D710</accession>
<dbReference type="AlphaFoldDB" id="A0A926D710"/>
<evidence type="ECO:0000313" key="3">
    <source>
        <dbReference type="Proteomes" id="UP000623172"/>
    </source>
</evidence>
<protein>
    <submittedName>
        <fullName evidence="2">DUF4860 domain-containing protein</fullName>
    </submittedName>
</protein>
<dbReference type="RefSeq" id="WP_249316970.1">
    <property type="nucleotide sequence ID" value="NZ_JACRSR010000004.1"/>
</dbReference>
<keyword evidence="1" id="KW-1133">Transmembrane helix</keyword>
<dbReference type="Pfam" id="PF16152">
    <property type="entry name" value="DUF4860"/>
    <property type="match status" value="1"/>
</dbReference>
<sequence length="153" mass="16869">MGKQRHTFETVAALALICIFTVFALLLVMMGSQIYQKTASAMQDSGQVRTGLAYVGNKVRYGGTDRVSVVEKDGVSALAIDEAWEEVTYQTLIYPWEGYLCEQLVPAEGDIDWNAGERLVAVEDFRIETAEGLIRLTVTAASGMERTLDLALR</sequence>
<name>A0A926D710_9FIRM</name>
<gene>
    <name evidence="2" type="ORF">H8696_09190</name>
</gene>
<keyword evidence="1" id="KW-0472">Membrane</keyword>
<reference evidence="2" key="1">
    <citation type="submission" date="2020-08" db="EMBL/GenBank/DDBJ databases">
        <title>Genome public.</title>
        <authorList>
            <person name="Liu C."/>
            <person name="Sun Q."/>
        </authorList>
    </citation>
    <scope>NUCLEOTIDE SEQUENCE</scope>
    <source>
        <strain evidence="2">NSJ-53</strain>
    </source>
</reference>
<dbReference type="InterPro" id="IPR032340">
    <property type="entry name" value="DUF4860"/>
</dbReference>
<comment type="caution">
    <text evidence="2">The sequence shown here is derived from an EMBL/GenBank/DDBJ whole genome shotgun (WGS) entry which is preliminary data.</text>
</comment>